<gene>
    <name evidence="2" type="ORF">SCARR_01296</name>
</gene>
<dbReference type="InterPro" id="IPR014718">
    <property type="entry name" value="GH-type_carb-bd"/>
</dbReference>
<dbReference type="RefSeq" id="WP_136060654.1">
    <property type="nucleotide sequence ID" value="NZ_CAAHFH010000001.1"/>
</dbReference>
<dbReference type="AlphaFoldDB" id="A0A6C2UH32"/>
<dbReference type="GO" id="GO:0005975">
    <property type="term" value="P:carbohydrate metabolic process"/>
    <property type="evidence" value="ECO:0007669"/>
    <property type="project" value="InterPro"/>
</dbReference>
<dbReference type="InterPro" id="IPR011013">
    <property type="entry name" value="Gal_mutarotase_sf_dom"/>
</dbReference>
<name>A0A6C2UH32_9BACT</name>
<sequence length="358" mass="39812">MFKIQLLFLVCLTAVASADDVVVLDNGVMRMEINRMGGAVSSCVLAGSELNPFSWRAKRWNKNDRSVKEGLFTCFDRLGQPSPEDKARGIPFHGEAASVEWKVLGRETSVAGHLLLRMQCILPIAGMTLAREYCLFKDSSVCRVRDRIRNDNPFPKTYNLLIHPSHAQPFLSRSVLVDCNGATGFVNSKEPSEIPGDPICWPEIEYQSQRLNLRTMTNGVPLVVNYLCAKDVTEGWGCLSNPDLGLMTGFIWPVSDYPWTRIWQEWKDGAPSALGIEFSTTPLGFPLEEIERIGPLLGHPTIETLSPGGEVTKTFHFFLLEIPREFSGVGVVRIADGSLIVEEHSGADNRCWVVPFAE</sequence>
<reference evidence="2 3" key="1">
    <citation type="submission" date="2019-04" db="EMBL/GenBank/DDBJ databases">
        <authorList>
            <person name="Van Vliet M D."/>
        </authorList>
    </citation>
    <scope>NUCLEOTIDE SEQUENCE [LARGE SCALE GENOMIC DNA]</scope>
    <source>
        <strain evidence="2 3">F21</strain>
    </source>
</reference>
<feature type="signal peptide" evidence="1">
    <location>
        <begin position="1"/>
        <end position="18"/>
    </location>
</feature>
<accession>A0A6C2UH32</accession>
<keyword evidence="1" id="KW-0732">Signal</keyword>
<dbReference type="Gene3D" id="2.70.98.10">
    <property type="match status" value="1"/>
</dbReference>
<protein>
    <submittedName>
        <fullName evidence="2">Uncharacterized protein</fullName>
    </submittedName>
</protein>
<evidence type="ECO:0000256" key="1">
    <source>
        <dbReference type="SAM" id="SignalP"/>
    </source>
</evidence>
<dbReference type="Proteomes" id="UP000346198">
    <property type="component" value="Unassembled WGS sequence"/>
</dbReference>
<organism evidence="2 3">
    <name type="scientific">Pontiella sulfatireligans</name>
    <dbReference type="NCBI Taxonomy" id="2750658"/>
    <lineage>
        <taxon>Bacteria</taxon>
        <taxon>Pseudomonadati</taxon>
        <taxon>Kiritimatiellota</taxon>
        <taxon>Kiritimatiellia</taxon>
        <taxon>Kiritimatiellales</taxon>
        <taxon>Pontiellaceae</taxon>
        <taxon>Pontiella</taxon>
    </lineage>
</organism>
<evidence type="ECO:0000313" key="3">
    <source>
        <dbReference type="Proteomes" id="UP000346198"/>
    </source>
</evidence>
<dbReference type="EMBL" id="CAAHFH010000001">
    <property type="protein sequence ID" value="VGO19239.1"/>
    <property type="molecule type" value="Genomic_DNA"/>
</dbReference>
<keyword evidence="3" id="KW-1185">Reference proteome</keyword>
<dbReference type="GO" id="GO:0030246">
    <property type="term" value="F:carbohydrate binding"/>
    <property type="evidence" value="ECO:0007669"/>
    <property type="project" value="InterPro"/>
</dbReference>
<feature type="chain" id="PRO_5025522036" evidence="1">
    <location>
        <begin position="19"/>
        <end position="358"/>
    </location>
</feature>
<proteinExistence type="predicted"/>
<dbReference type="GO" id="GO:0003824">
    <property type="term" value="F:catalytic activity"/>
    <property type="evidence" value="ECO:0007669"/>
    <property type="project" value="InterPro"/>
</dbReference>
<evidence type="ECO:0000313" key="2">
    <source>
        <dbReference type="EMBL" id="VGO19239.1"/>
    </source>
</evidence>
<dbReference type="SUPFAM" id="SSF74650">
    <property type="entry name" value="Galactose mutarotase-like"/>
    <property type="match status" value="1"/>
</dbReference>